<reference evidence="2 3" key="1">
    <citation type="submission" date="2021-03" db="EMBL/GenBank/DDBJ databases">
        <title>Lysobacter sp. nov. isolated from soil of gangwondo yeongwol, south Korea.</title>
        <authorList>
            <person name="Kim K.R."/>
            <person name="Kim K.H."/>
            <person name="Jeon C.O."/>
        </authorList>
    </citation>
    <scope>NUCLEOTIDE SEQUENCE [LARGE SCALE GENOMIC DNA]</scope>
    <source>
        <strain evidence="2 3">R19</strain>
    </source>
</reference>
<proteinExistence type="predicted"/>
<dbReference type="PROSITE" id="PS51257">
    <property type="entry name" value="PROKAR_LIPOPROTEIN"/>
    <property type="match status" value="1"/>
</dbReference>
<dbReference type="Gene3D" id="3.40.50.1820">
    <property type="entry name" value="alpha/beta hydrolase"/>
    <property type="match status" value="1"/>
</dbReference>
<name>A0A975AS34_9GAMM</name>
<evidence type="ECO:0000313" key="2">
    <source>
        <dbReference type="EMBL" id="QSX77575.1"/>
    </source>
</evidence>
<organism evidence="2 3">
    <name type="scientific">Agrilutibacter solisilvae</name>
    <dbReference type="NCBI Taxonomy" id="2763317"/>
    <lineage>
        <taxon>Bacteria</taxon>
        <taxon>Pseudomonadati</taxon>
        <taxon>Pseudomonadota</taxon>
        <taxon>Gammaproteobacteria</taxon>
        <taxon>Lysobacterales</taxon>
        <taxon>Lysobacteraceae</taxon>
        <taxon>Agrilutibacter</taxon>
    </lineage>
</organism>
<dbReference type="AlphaFoldDB" id="A0A975AS34"/>
<accession>A0A975AS34</accession>
<keyword evidence="2" id="KW-0378">Hydrolase</keyword>
<dbReference type="EMBL" id="CP071518">
    <property type="protein sequence ID" value="QSX77575.1"/>
    <property type="molecule type" value="Genomic_DNA"/>
</dbReference>
<evidence type="ECO:0000256" key="1">
    <source>
        <dbReference type="SAM" id="SignalP"/>
    </source>
</evidence>
<dbReference type="GO" id="GO:0016787">
    <property type="term" value="F:hydrolase activity"/>
    <property type="evidence" value="ECO:0007669"/>
    <property type="project" value="UniProtKB-KW"/>
</dbReference>
<dbReference type="SUPFAM" id="SSF53474">
    <property type="entry name" value="alpha/beta-Hydrolases"/>
    <property type="match status" value="1"/>
</dbReference>
<evidence type="ECO:0000313" key="3">
    <source>
        <dbReference type="Proteomes" id="UP000639274"/>
    </source>
</evidence>
<gene>
    <name evidence="2" type="ORF">I8J32_012550</name>
</gene>
<dbReference type="RefSeq" id="WP_200612692.1">
    <property type="nucleotide sequence ID" value="NZ_CP071518.1"/>
</dbReference>
<feature type="signal peptide" evidence="1">
    <location>
        <begin position="1"/>
        <end position="28"/>
    </location>
</feature>
<sequence length="263" mass="28404">MTSFRASLCRILPVVMVASMLAALSGCAARGDASQPIPTALITAPQKPTRLVIVLPGRADDLEALRGSGIVQSVQSAWPDADVVLAALTMPYYRQGIAVQRLRSEVVLPARTRGYQEIWLAGASMGGMGTMLYDAHYPDELDGLILLAPYLGETSMIAEIDHAGGVASWDAGPPQPITADTWQHELWRHIQGWTQRPASARRVWLAYGEDDRLSRAMPFLLPALPAEQVLVRKGGHTWSVWSPAMNDILLRAAGSSASVAGER</sequence>
<dbReference type="InterPro" id="IPR000801">
    <property type="entry name" value="Esterase-like"/>
</dbReference>
<keyword evidence="1" id="KW-0732">Signal</keyword>
<feature type="chain" id="PRO_5038054033" evidence="1">
    <location>
        <begin position="29"/>
        <end position="263"/>
    </location>
</feature>
<keyword evidence="3" id="KW-1185">Reference proteome</keyword>
<dbReference type="Pfam" id="PF00756">
    <property type="entry name" value="Esterase"/>
    <property type="match status" value="1"/>
</dbReference>
<protein>
    <submittedName>
        <fullName evidence="2">Alpha/beta hydrolase</fullName>
    </submittedName>
</protein>
<dbReference type="Proteomes" id="UP000639274">
    <property type="component" value="Chromosome"/>
</dbReference>
<dbReference type="KEGG" id="lsf:I8J32_012550"/>
<dbReference type="InterPro" id="IPR029058">
    <property type="entry name" value="AB_hydrolase_fold"/>
</dbReference>